<dbReference type="Gene3D" id="3.90.1150.10">
    <property type="entry name" value="Aspartate Aminotransferase, domain 1"/>
    <property type="match status" value="1"/>
</dbReference>
<dbReference type="SUPFAM" id="SSF53383">
    <property type="entry name" value="PLP-dependent transferases"/>
    <property type="match status" value="1"/>
</dbReference>
<evidence type="ECO:0000259" key="6">
    <source>
        <dbReference type="Pfam" id="PF00155"/>
    </source>
</evidence>
<name>A0ABW2AS20_9MICO</name>
<evidence type="ECO:0000313" key="7">
    <source>
        <dbReference type="EMBL" id="MFC6713774.1"/>
    </source>
</evidence>
<dbReference type="GO" id="GO:0047804">
    <property type="term" value="F:cysteine-S-conjugate beta-lyase activity"/>
    <property type="evidence" value="ECO:0007669"/>
    <property type="project" value="UniProtKB-EC"/>
</dbReference>
<dbReference type="PANTHER" id="PTHR43525:SF2">
    <property type="entry name" value="CYSTATHIONINE BETA-LYASE-RELATED"/>
    <property type="match status" value="1"/>
</dbReference>
<dbReference type="RefSeq" id="WP_377821789.1">
    <property type="nucleotide sequence ID" value="NZ_JBHSWJ010000002.1"/>
</dbReference>
<evidence type="ECO:0000256" key="4">
    <source>
        <dbReference type="ARBA" id="ARBA00023239"/>
    </source>
</evidence>
<comment type="cofactor">
    <cofactor evidence="1">
        <name>pyridoxal 5'-phosphate</name>
        <dbReference type="ChEBI" id="CHEBI:597326"/>
    </cofactor>
</comment>
<comment type="caution">
    <text evidence="7">The sequence shown here is derived from an EMBL/GenBank/DDBJ whole genome shotgun (WGS) entry which is preliminary data.</text>
</comment>
<gene>
    <name evidence="7" type="ORF">ACFQBT_08010</name>
</gene>
<proteinExistence type="inferred from homology"/>
<dbReference type="EC" id="4.4.1.13" evidence="2"/>
<organism evidence="7 8">
    <name type="scientific">Branchiibius cervicis</name>
    <dbReference type="NCBI Taxonomy" id="908252"/>
    <lineage>
        <taxon>Bacteria</taxon>
        <taxon>Bacillati</taxon>
        <taxon>Actinomycetota</taxon>
        <taxon>Actinomycetes</taxon>
        <taxon>Micrococcales</taxon>
        <taxon>Dermacoccaceae</taxon>
        <taxon>Branchiibius</taxon>
    </lineage>
</organism>
<keyword evidence="8" id="KW-1185">Reference proteome</keyword>
<dbReference type="CDD" id="cd00609">
    <property type="entry name" value="AAT_like"/>
    <property type="match status" value="1"/>
</dbReference>
<dbReference type="InterPro" id="IPR015421">
    <property type="entry name" value="PyrdxlP-dep_Trfase_major"/>
</dbReference>
<protein>
    <recommendedName>
        <fullName evidence="2">cysteine-S-conjugate beta-lyase</fullName>
        <ecNumber evidence="2">4.4.1.13</ecNumber>
    </recommendedName>
</protein>
<dbReference type="InterPro" id="IPR051798">
    <property type="entry name" value="Class-II_PLP-Dep_Aminotrans"/>
</dbReference>
<dbReference type="InterPro" id="IPR015422">
    <property type="entry name" value="PyrdxlP-dep_Trfase_small"/>
</dbReference>
<reference evidence="8" key="1">
    <citation type="journal article" date="2019" name="Int. J. Syst. Evol. Microbiol.">
        <title>The Global Catalogue of Microorganisms (GCM) 10K type strain sequencing project: providing services to taxonomists for standard genome sequencing and annotation.</title>
        <authorList>
            <consortium name="The Broad Institute Genomics Platform"/>
            <consortium name="The Broad Institute Genome Sequencing Center for Infectious Disease"/>
            <person name="Wu L."/>
            <person name="Ma J."/>
        </authorList>
    </citation>
    <scope>NUCLEOTIDE SEQUENCE [LARGE SCALE GENOMIC DNA]</scope>
    <source>
        <strain evidence="8">NBRC 106593</strain>
    </source>
</reference>
<feature type="domain" description="Aminotransferase class I/classII large" evidence="6">
    <location>
        <begin position="41"/>
        <end position="375"/>
    </location>
</feature>
<keyword evidence="3" id="KW-0663">Pyridoxal phosphate</keyword>
<dbReference type="Proteomes" id="UP001596356">
    <property type="component" value="Unassembled WGS sequence"/>
</dbReference>
<dbReference type="PANTHER" id="PTHR43525">
    <property type="entry name" value="PROTEIN MALY"/>
    <property type="match status" value="1"/>
</dbReference>
<evidence type="ECO:0000313" key="8">
    <source>
        <dbReference type="Proteomes" id="UP001596356"/>
    </source>
</evidence>
<evidence type="ECO:0000256" key="3">
    <source>
        <dbReference type="ARBA" id="ARBA00022898"/>
    </source>
</evidence>
<dbReference type="InterPro" id="IPR004839">
    <property type="entry name" value="Aminotransferase_I/II_large"/>
</dbReference>
<evidence type="ECO:0000256" key="1">
    <source>
        <dbReference type="ARBA" id="ARBA00001933"/>
    </source>
</evidence>
<evidence type="ECO:0000256" key="2">
    <source>
        <dbReference type="ARBA" id="ARBA00012224"/>
    </source>
</evidence>
<comment type="similarity">
    <text evidence="5">Belongs to the class-II pyridoxal-phosphate-dependent aminotransferase family. MalY/PatB cystathionine beta-lyase subfamily.</text>
</comment>
<keyword evidence="4 7" id="KW-0456">Lyase</keyword>
<sequence>MSLHPLRGLTLEQLQRRTSVKWRAYPPDVLPAFVAEMDAHPVPAVVEAVSRAMRDGDTGYPAGSSYAEQFGAFSEQRWGWRWDPARAVPIIDVVTGLSLAIEAVTDRGDTVVLSSPVYGPFFMVIQRTGRTLVDTPLTTDGRLDLAALEAAFAAGTRDGRRAAYLLCNPHNPTSVVHTAEELAALADLADRYGVRVVSDEIHAPLVAEGFTPYLDVLGTEQALTVTSASKAFNLAGLKAALVVAGTHALPALADISHMVGALPSHLGVIAHTAALRDGGDWLDGVQEDLAENRLLLRELLNRELPQVGWGGGVGTYLAWLDCRDLGLGDDPGEHFLTAGRVALARGPDFGPTGAGFARLNLATTPELLTEAVTRIRSCLDQR</sequence>
<dbReference type="Pfam" id="PF00155">
    <property type="entry name" value="Aminotran_1_2"/>
    <property type="match status" value="1"/>
</dbReference>
<evidence type="ECO:0000256" key="5">
    <source>
        <dbReference type="ARBA" id="ARBA00037974"/>
    </source>
</evidence>
<dbReference type="Gene3D" id="3.40.640.10">
    <property type="entry name" value="Type I PLP-dependent aspartate aminotransferase-like (Major domain)"/>
    <property type="match status" value="1"/>
</dbReference>
<accession>A0ABW2AS20</accession>
<dbReference type="InterPro" id="IPR015424">
    <property type="entry name" value="PyrdxlP-dep_Trfase"/>
</dbReference>
<dbReference type="EMBL" id="JBHSWJ010000002">
    <property type="protein sequence ID" value="MFC6713774.1"/>
    <property type="molecule type" value="Genomic_DNA"/>
</dbReference>